<organism evidence="1 2">
    <name type="scientific">Flammeovirga agarivorans</name>
    <dbReference type="NCBI Taxonomy" id="2726742"/>
    <lineage>
        <taxon>Bacteria</taxon>
        <taxon>Pseudomonadati</taxon>
        <taxon>Bacteroidota</taxon>
        <taxon>Cytophagia</taxon>
        <taxon>Cytophagales</taxon>
        <taxon>Flammeovirgaceae</taxon>
        <taxon>Flammeovirga</taxon>
    </lineage>
</organism>
<dbReference type="RefSeq" id="WP_168884127.1">
    <property type="nucleotide sequence ID" value="NZ_JABAIL010000006.1"/>
</dbReference>
<proteinExistence type="predicted"/>
<name>A0A7X8SNE9_9BACT</name>
<dbReference type="AlphaFoldDB" id="A0A7X8SNE9"/>
<accession>A0A7X8SNE9</accession>
<dbReference type="EMBL" id="JABAIL010000006">
    <property type="protein sequence ID" value="NLR93416.1"/>
    <property type="molecule type" value="Genomic_DNA"/>
</dbReference>
<evidence type="ECO:0000313" key="2">
    <source>
        <dbReference type="Proteomes" id="UP000585050"/>
    </source>
</evidence>
<dbReference type="PROSITE" id="PS51257">
    <property type="entry name" value="PROKAR_LIPOPROTEIN"/>
    <property type="match status" value="1"/>
</dbReference>
<reference evidence="1 2" key="1">
    <citation type="submission" date="2020-04" db="EMBL/GenBank/DDBJ databases">
        <title>Flammeovirga sp. SR4, a novel species isolated from seawater.</title>
        <authorList>
            <person name="Wang X."/>
        </authorList>
    </citation>
    <scope>NUCLEOTIDE SEQUENCE [LARGE SCALE GENOMIC DNA]</scope>
    <source>
        <strain evidence="1 2">SR4</strain>
    </source>
</reference>
<gene>
    <name evidence="1" type="ORF">HGP29_19625</name>
</gene>
<protein>
    <submittedName>
        <fullName evidence="1">Uncharacterized protein</fullName>
    </submittedName>
</protein>
<dbReference type="Proteomes" id="UP000585050">
    <property type="component" value="Unassembled WGS sequence"/>
</dbReference>
<keyword evidence="2" id="KW-1185">Reference proteome</keyword>
<sequence>MKNTYKIFSLIFLSILGFTSCQEKDEMPDEAKVRAISWAISEEHKDTLEISIDDYISFMDASQGVLFHEWTIEESSNYLTGDFSKTELDFTPFIDESKGLKSEDATVHVLFPEAGVHKVRLYNTYDRQVTHNGLERQLEAQPLASQPGIWVIDTTFNIEVYDHVQPSFYVLKNHTDTVLFVSAEDLIDGADDSEWATVPLIAGEDTLTFVDTTTVGKPTDTEWTLSYLDTVNKSRVFDIIPLKTGQGRAGSLKSIRQGASQALSQTVQKIIPLKLDISAPVLVPQYEIYHGETLVFAFNEGDEIPENTDEWTSVTIKLNETLTFVDNTEKGLGNGRVWTLNNADQETYTDETSYAQYPNVSTPFEAGTFKVTRTGVTGIPDAEEEVKIPVMIQVNEALLKTSSLMQDAAKVISFETSTSVANIGADAASHFTVHITNPNGYDASSTISNVAIDPSNDRMIQLTVGETTYNSDEITIAYSGNGGITSATGNVLEGFDEESVVIYNTATNEFENPDMISVELGLTNLGNAHAEGWYQDGGSDTDKKKWARTTDLASDGDASMSYVSDDRTLQASTLFSIHNIHAGKTWDNGMKNAPGDYMLTFDIYIPEGVDFTNGLITGFQDTSLPDNDKSSYTPDLSSVEKGQWVTIKQIVSFDLQANRRQLVLQVVNPVPSTGALEFYLDNFSCVAIEARP</sequence>
<comment type="caution">
    <text evidence="1">The sequence shown here is derived from an EMBL/GenBank/DDBJ whole genome shotgun (WGS) entry which is preliminary data.</text>
</comment>
<evidence type="ECO:0000313" key="1">
    <source>
        <dbReference type="EMBL" id="NLR93416.1"/>
    </source>
</evidence>